<dbReference type="Pfam" id="PF07987">
    <property type="entry name" value="DUF1775"/>
    <property type="match status" value="1"/>
</dbReference>
<evidence type="ECO:0000313" key="4">
    <source>
        <dbReference type="EMBL" id="USQ95692.1"/>
    </source>
</evidence>
<accession>A0ABY4ZSA8</accession>
<feature type="signal peptide" evidence="2">
    <location>
        <begin position="1"/>
        <end position="23"/>
    </location>
</feature>
<dbReference type="InterPro" id="IPR038507">
    <property type="entry name" value="YcnI-like_sf"/>
</dbReference>
<feature type="chain" id="PRO_5046840103" evidence="2">
    <location>
        <begin position="24"/>
        <end position="173"/>
    </location>
</feature>
<name>A0ABY4ZSA8_9CAUL</name>
<evidence type="ECO:0000259" key="3">
    <source>
        <dbReference type="Pfam" id="PF07987"/>
    </source>
</evidence>
<evidence type="ECO:0000313" key="5">
    <source>
        <dbReference type="Proteomes" id="UP001057520"/>
    </source>
</evidence>
<keyword evidence="5" id="KW-1185">Reference proteome</keyword>
<organism evidence="4 5">
    <name type="scientific">Caulobacter segnis</name>
    <dbReference type="NCBI Taxonomy" id="88688"/>
    <lineage>
        <taxon>Bacteria</taxon>
        <taxon>Pseudomonadati</taxon>
        <taxon>Pseudomonadota</taxon>
        <taxon>Alphaproteobacteria</taxon>
        <taxon>Caulobacterales</taxon>
        <taxon>Caulobacteraceae</taxon>
        <taxon>Caulobacter</taxon>
    </lineage>
</organism>
<protein>
    <submittedName>
        <fullName evidence="4">YcnI family protein</fullName>
    </submittedName>
</protein>
<sequence length="173" mass="18095">MRTPLIALLALVATPILTTGASAHVVAVPDTAKAGSYSAIAFRVGHACATGDTTLKVRIEIPDGVASARPQVKPGWTYRLERGPDPKAAPTAITFEGRLPDEAFDDFAILMKLPAQNATGGDKLVFPVVQTCETGESQWTEIPSPDAPDAKLNRPAPTVTLIPNGAAPAAHQH</sequence>
<dbReference type="CDD" id="cd08545">
    <property type="entry name" value="YcnI_like"/>
    <property type="match status" value="1"/>
</dbReference>
<dbReference type="InterPro" id="IPR012533">
    <property type="entry name" value="YcnI-copper_dom"/>
</dbReference>
<evidence type="ECO:0000256" key="1">
    <source>
        <dbReference type="SAM" id="MobiDB-lite"/>
    </source>
</evidence>
<dbReference type="EMBL" id="CP096040">
    <property type="protein sequence ID" value="USQ95692.1"/>
    <property type="molecule type" value="Genomic_DNA"/>
</dbReference>
<evidence type="ECO:0000256" key="2">
    <source>
        <dbReference type="SAM" id="SignalP"/>
    </source>
</evidence>
<gene>
    <name evidence="4" type="ORF">MZV50_24665</name>
</gene>
<keyword evidence="2" id="KW-0732">Signal</keyword>
<feature type="region of interest" description="Disordered" evidence="1">
    <location>
        <begin position="138"/>
        <end position="173"/>
    </location>
</feature>
<reference evidence="4 5" key="1">
    <citation type="submission" date="2022-04" db="EMBL/GenBank/DDBJ databases">
        <title>Genome sequence of soybean root-associated Caulobacter segnis RL271.</title>
        <authorList>
            <person name="Longley R."/>
            <person name="Bonito G."/>
            <person name="Trigodet F."/>
            <person name="Crosson S."/>
            <person name="Fiebig A."/>
        </authorList>
    </citation>
    <scope>NUCLEOTIDE SEQUENCE [LARGE SCALE GENOMIC DNA]</scope>
    <source>
        <strain evidence="4 5">RL271</strain>
    </source>
</reference>
<dbReference type="Gene3D" id="2.60.40.2230">
    <property type="entry name" value="Uncharacterised protein YcnI-like PF07987, DUF1775"/>
    <property type="match status" value="1"/>
</dbReference>
<dbReference type="Proteomes" id="UP001057520">
    <property type="component" value="Chromosome"/>
</dbReference>
<proteinExistence type="predicted"/>
<feature type="domain" description="YncI copper-binding" evidence="3">
    <location>
        <begin position="24"/>
        <end position="161"/>
    </location>
</feature>